<keyword evidence="2" id="KW-1185">Reference proteome</keyword>
<name>A0A7R9QGL7_9ACAR</name>
<protein>
    <submittedName>
        <fullName evidence="1">Uncharacterized protein</fullName>
    </submittedName>
</protein>
<reference evidence="1" key="1">
    <citation type="submission" date="2020-11" db="EMBL/GenBank/DDBJ databases">
        <authorList>
            <person name="Tran Van P."/>
        </authorList>
    </citation>
    <scope>NUCLEOTIDE SEQUENCE</scope>
</reference>
<sequence length="14" mass="1652">MVEKHSYSIDCLAR</sequence>
<organism evidence="1">
    <name type="scientific">Medioppia subpectinata</name>
    <dbReference type="NCBI Taxonomy" id="1979941"/>
    <lineage>
        <taxon>Eukaryota</taxon>
        <taxon>Metazoa</taxon>
        <taxon>Ecdysozoa</taxon>
        <taxon>Arthropoda</taxon>
        <taxon>Chelicerata</taxon>
        <taxon>Arachnida</taxon>
        <taxon>Acari</taxon>
        <taxon>Acariformes</taxon>
        <taxon>Sarcoptiformes</taxon>
        <taxon>Oribatida</taxon>
        <taxon>Brachypylina</taxon>
        <taxon>Oppioidea</taxon>
        <taxon>Oppiidae</taxon>
        <taxon>Medioppia</taxon>
    </lineage>
</organism>
<dbReference type="EMBL" id="CAJPIZ010033386">
    <property type="protein sequence ID" value="CAG2120428.1"/>
    <property type="molecule type" value="Genomic_DNA"/>
</dbReference>
<accession>A0A7R9QGL7</accession>
<dbReference type="Proteomes" id="UP000759131">
    <property type="component" value="Unassembled WGS sequence"/>
</dbReference>
<gene>
    <name evidence="1" type="ORF">OSB1V03_LOCUS20375</name>
</gene>
<evidence type="ECO:0000313" key="2">
    <source>
        <dbReference type="Proteomes" id="UP000759131"/>
    </source>
</evidence>
<proteinExistence type="predicted"/>
<evidence type="ECO:0000313" key="1">
    <source>
        <dbReference type="EMBL" id="CAD7645164.1"/>
    </source>
</evidence>
<dbReference type="EMBL" id="OC887961">
    <property type="protein sequence ID" value="CAD7645164.1"/>
    <property type="molecule type" value="Genomic_DNA"/>
</dbReference>